<gene>
    <name evidence="3" type="ORF">G4Z16_01735</name>
</gene>
<dbReference type="InterPro" id="IPR020556">
    <property type="entry name" value="Amidase_CS"/>
</dbReference>
<dbReference type="PANTHER" id="PTHR11895:SF176">
    <property type="entry name" value="AMIDASE AMID-RELATED"/>
    <property type="match status" value="1"/>
</dbReference>
<dbReference type="KEGG" id="sbat:G4Z16_01735"/>
<organism evidence="3 4">
    <name type="scientific">Streptomyces bathyalis</name>
    <dbReference type="NCBI Taxonomy" id="2710756"/>
    <lineage>
        <taxon>Bacteria</taxon>
        <taxon>Bacillati</taxon>
        <taxon>Actinomycetota</taxon>
        <taxon>Actinomycetes</taxon>
        <taxon>Kitasatosporales</taxon>
        <taxon>Streptomycetaceae</taxon>
        <taxon>Streptomyces</taxon>
    </lineage>
</organism>
<sequence length="454" mass="48174">MNPNTNPSPTISTLAGALRRHETSAAELLAESLRRIRKDNPVLNAFAVVDEAGAREAARAADEEMAAGIDRGPLHGVPVAVKDLIDVAGLPTTCGSATSFGATATRDAEVVRRLRRSGAVIVGKTTLHEFAYGATGDRSVHGASRNPRDPSRISGGSSGGSAVAVAAGMVPLSVGTDTAGSVRVPAALCGVVGFKPAYDAVPTEGVYPLAPTLDHVGLFAQTTEDVQLGYQALIDGFAESRPRAEDGLTVGWIPPRDIATTDPRMEELTQQALARAGFTLSPVHGFPRGHREQSLFKVFSTLQGREAFQVHEHHLEKDHDRIDTEVLARLRRGREISSAHYARAEEARRELLQTVARLLRTHSVLALPTTPIVAPPLDARTVRVAETNLEVRTALLSLTSPWNMTGMPAISVPAGQIDGLPAAVQLVTAPDNLHLMFAVAKTLEAAQRPQPSAP</sequence>
<dbReference type="InterPro" id="IPR023631">
    <property type="entry name" value="Amidase_dom"/>
</dbReference>
<dbReference type="InterPro" id="IPR036928">
    <property type="entry name" value="AS_sf"/>
</dbReference>
<keyword evidence="4" id="KW-1185">Reference proteome</keyword>
<dbReference type="PANTHER" id="PTHR11895">
    <property type="entry name" value="TRANSAMIDASE"/>
    <property type="match status" value="1"/>
</dbReference>
<protein>
    <submittedName>
        <fullName evidence="3">Amidase</fullName>
    </submittedName>
</protein>
<dbReference type="Pfam" id="PF01425">
    <property type="entry name" value="Amidase"/>
    <property type="match status" value="1"/>
</dbReference>
<feature type="domain" description="Amidase" evidence="2">
    <location>
        <begin position="27"/>
        <end position="429"/>
    </location>
</feature>
<dbReference type="RefSeq" id="WP_197348830.1">
    <property type="nucleotide sequence ID" value="NZ_CP048882.1"/>
</dbReference>
<evidence type="ECO:0000313" key="4">
    <source>
        <dbReference type="Proteomes" id="UP000595046"/>
    </source>
</evidence>
<evidence type="ECO:0000259" key="2">
    <source>
        <dbReference type="Pfam" id="PF01425"/>
    </source>
</evidence>
<proteinExistence type="predicted"/>
<dbReference type="PROSITE" id="PS00571">
    <property type="entry name" value="AMIDASES"/>
    <property type="match status" value="1"/>
</dbReference>
<dbReference type="InterPro" id="IPR000120">
    <property type="entry name" value="Amidase"/>
</dbReference>
<dbReference type="GO" id="GO:0003824">
    <property type="term" value="F:catalytic activity"/>
    <property type="evidence" value="ECO:0007669"/>
    <property type="project" value="InterPro"/>
</dbReference>
<feature type="region of interest" description="Disordered" evidence="1">
    <location>
        <begin position="138"/>
        <end position="158"/>
    </location>
</feature>
<accession>A0A7T1WQL3</accession>
<name>A0A7T1WQL3_9ACTN</name>
<dbReference type="AlphaFoldDB" id="A0A7T1WQL3"/>
<reference evidence="4" key="1">
    <citation type="submission" date="2020-02" db="EMBL/GenBank/DDBJ databases">
        <title>Streptomyces sp. ASO4wet.</title>
        <authorList>
            <person name="Risdian C."/>
            <person name="Landwehr W."/>
            <person name="Schupp P."/>
            <person name="Wink J."/>
        </authorList>
    </citation>
    <scope>NUCLEOTIDE SEQUENCE [LARGE SCALE GENOMIC DNA]</scope>
    <source>
        <strain evidence="4">ASO4wet</strain>
    </source>
</reference>
<dbReference type="Proteomes" id="UP000595046">
    <property type="component" value="Chromosome"/>
</dbReference>
<dbReference type="SUPFAM" id="SSF75304">
    <property type="entry name" value="Amidase signature (AS) enzymes"/>
    <property type="match status" value="1"/>
</dbReference>
<dbReference type="EMBL" id="CP048882">
    <property type="protein sequence ID" value="QPP05321.1"/>
    <property type="molecule type" value="Genomic_DNA"/>
</dbReference>
<evidence type="ECO:0000256" key="1">
    <source>
        <dbReference type="SAM" id="MobiDB-lite"/>
    </source>
</evidence>
<dbReference type="Gene3D" id="3.90.1300.10">
    <property type="entry name" value="Amidase signature (AS) domain"/>
    <property type="match status" value="1"/>
</dbReference>
<evidence type="ECO:0000313" key="3">
    <source>
        <dbReference type="EMBL" id="QPP05321.1"/>
    </source>
</evidence>